<reference evidence="3" key="2">
    <citation type="submission" date="2025-08" db="UniProtKB">
        <authorList>
            <consortium name="Ensembl"/>
        </authorList>
    </citation>
    <scope>IDENTIFICATION</scope>
</reference>
<evidence type="ECO:0000256" key="1">
    <source>
        <dbReference type="SAM" id="MobiDB-lite"/>
    </source>
</evidence>
<evidence type="ECO:0000313" key="4">
    <source>
        <dbReference type="Proteomes" id="UP000001646"/>
    </source>
</evidence>
<accession>A0A803TKP7</accession>
<dbReference type="Pfam" id="PF15363">
    <property type="entry name" value="BTBD8_C"/>
    <property type="match status" value="1"/>
</dbReference>
<dbReference type="Ensembl" id="ENSACAT00000046761.1">
    <property type="protein sequence ID" value="ENSACAP00000035787.1"/>
    <property type="gene ID" value="ENSACAG00000040559.1"/>
</dbReference>
<dbReference type="GeneID" id="103277848"/>
<dbReference type="PANTHER" id="PTHR22427:SF8">
    <property type="entry name" value="PROLINE-RICH PROTEIN 36"/>
    <property type="match status" value="1"/>
</dbReference>
<feature type="domain" description="BTB/POZ" evidence="2">
    <location>
        <begin position="1212"/>
        <end position="1255"/>
    </location>
</feature>
<organism evidence="3 4">
    <name type="scientific">Anolis carolinensis</name>
    <name type="common">Green anole</name>
    <name type="synonym">American chameleon</name>
    <dbReference type="NCBI Taxonomy" id="28377"/>
    <lineage>
        <taxon>Eukaryota</taxon>
        <taxon>Metazoa</taxon>
        <taxon>Chordata</taxon>
        <taxon>Craniata</taxon>
        <taxon>Vertebrata</taxon>
        <taxon>Euteleostomi</taxon>
        <taxon>Lepidosauria</taxon>
        <taxon>Squamata</taxon>
        <taxon>Bifurcata</taxon>
        <taxon>Unidentata</taxon>
        <taxon>Episquamata</taxon>
        <taxon>Toxicofera</taxon>
        <taxon>Iguania</taxon>
        <taxon>Dactyloidae</taxon>
        <taxon>Anolis</taxon>
    </lineage>
</organism>
<gene>
    <name evidence="3" type="primary">prr36</name>
</gene>
<feature type="compositionally biased region" description="Polar residues" evidence="1">
    <location>
        <begin position="89"/>
        <end position="101"/>
    </location>
</feature>
<feature type="region of interest" description="Disordered" evidence="1">
    <location>
        <begin position="741"/>
        <end position="773"/>
    </location>
</feature>
<feature type="region of interest" description="Disordered" evidence="1">
    <location>
        <begin position="992"/>
        <end position="1029"/>
    </location>
</feature>
<dbReference type="Proteomes" id="UP000001646">
    <property type="component" value="Chromosome 2"/>
</dbReference>
<feature type="region of interest" description="Disordered" evidence="1">
    <location>
        <begin position="292"/>
        <end position="320"/>
    </location>
</feature>
<feature type="region of interest" description="Disordered" evidence="1">
    <location>
        <begin position="1"/>
        <end position="273"/>
    </location>
</feature>
<feature type="compositionally biased region" description="Polar residues" evidence="1">
    <location>
        <begin position="1"/>
        <end position="17"/>
    </location>
</feature>
<feature type="compositionally biased region" description="Low complexity" evidence="1">
    <location>
        <begin position="835"/>
        <end position="846"/>
    </location>
</feature>
<protein>
    <recommendedName>
        <fullName evidence="2">BTB/POZ domain-containing protein</fullName>
    </recommendedName>
</protein>
<feature type="compositionally biased region" description="Polar residues" evidence="1">
    <location>
        <begin position="67"/>
        <end position="76"/>
    </location>
</feature>
<reference evidence="3" key="3">
    <citation type="submission" date="2025-09" db="UniProtKB">
        <authorList>
            <consortium name="Ensembl"/>
        </authorList>
    </citation>
    <scope>IDENTIFICATION</scope>
</reference>
<feature type="compositionally biased region" description="Pro residues" evidence="1">
    <location>
        <begin position="53"/>
        <end position="63"/>
    </location>
</feature>
<feature type="compositionally biased region" description="Pro residues" evidence="1">
    <location>
        <begin position="995"/>
        <end position="1005"/>
    </location>
</feature>
<dbReference type="OrthoDB" id="8951351at2759"/>
<dbReference type="InterPro" id="IPR027907">
    <property type="entry name" value="BTBD8_C"/>
</dbReference>
<feature type="compositionally biased region" description="Polar residues" evidence="1">
    <location>
        <begin position="222"/>
        <end position="262"/>
    </location>
</feature>
<feature type="region of interest" description="Disordered" evidence="1">
    <location>
        <begin position="628"/>
        <end position="681"/>
    </location>
</feature>
<feature type="compositionally biased region" description="Polar residues" evidence="1">
    <location>
        <begin position="165"/>
        <end position="209"/>
    </location>
</feature>
<name>A0A803TKP7_ANOCA</name>
<evidence type="ECO:0000259" key="2">
    <source>
        <dbReference type="Pfam" id="PF15363"/>
    </source>
</evidence>
<dbReference type="CTD" id="80164"/>
<reference evidence="3 4" key="1">
    <citation type="submission" date="2009-12" db="EMBL/GenBank/DDBJ databases">
        <title>The Genome Sequence of Anolis carolinensis (Green Anole Lizard).</title>
        <authorList>
            <consortium name="The Genome Sequencing Platform"/>
            <person name="Di Palma F."/>
            <person name="Alfoldi J."/>
            <person name="Heiman D."/>
            <person name="Young S."/>
            <person name="Grabherr M."/>
            <person name="Johnson J."/>
            <person name="Lander E.S."/>
            <person name="Lindblad-Toh K."/>
        </authorList>
    </citation>
    <scope>NUCLEOTIDE SEQUENCE [LARGE SCALE GENOMIC DNA]</scope>
    <source>
        <strain evidence="3 4">JBL SC #1</strain>
    </source>
</reference>
<dbReference type="GeneTree" id="ENSGT00940000154382"/>
<feature type="region of interest" description="Disordered" evidence="1">
    <location>
        <begin position="1044"/>
        <end position="1103"/>
    </location>
</feature>
<feature type="region of interest" description="Disordered" evidence="1">
    <location>
        <begin position="801"/>
        <end position="977"/>
    </location>
</feature>
<evidence type="ECO:0000313" key="3">
    <source>
        <dbReference type="Ensembl" id="ENSACAP00000035787.1"/>
    </source>
</evidence>
<dbReference type="RefSeq" id="XP_008102822.1">
    <property type="nucleotide sequence ID" value="XM_008104615.3"/>
</dbReference>
<dbReference type="RefSeq" id="XP_008102823.1">
    <property type="nucleotide sequence ID" value="XM_008104616.3"/>
</dbReference>
<feature type="compositionally biased region" description="Low complexity" evidence="1">
    <location>
        <begin position="127"/>
        <end position="146"/>
    </location>
</feature>
<dbReference type="InParanoid" id="A0A803TKP7"/>
<feature type="compositionally biased region" description="Basic and acidic residues" evidence="1">
    <location>
        <begin position="116"/>
        <end position="126"/>
    </location>
</feature>
<proteinExistence type="predicted"/>
<feature type="compositionally biased region" description="Basic and acidic residues" evidence="1">
    <location>
        <begin position="1058"/>
        <end position="1071"/>
    </location>
</feature>
<dbReference type="PANTHER" id="PTHR22427">
    <property type="entry name" value="GH15728P"/>
    <property type="match status" value="1"/>
</dbReference>
<feature type="compositionally biased region" description="Low complexity" evidence="1">
    <location>
        <begin position="865"/>
        <end position="877"/>
    </location>
</feature>
<dbReference type="KEGG" id="acs:103277848"/>
<keyword evidence="4" id="KW-1185">Reference proteome</keyword>
<sequence>MDDQSAVSGDPSPQVNGVATAKEGAPVACPPAMKQKSSKNPHPVVRLPGRKQPIPPSSRPPTVPSGASKTLNNGTTRKAGVLHPKQPVLKNNTAANSSTRITAKKVTGDKPGGVKPLEKMDPDEVQQKATKVATVAATSVPKTASTKPKKSEPPKSSRTWLPGTKTATSSALNRTAANDRSVSRPKQTAPSAGQAIAVQQQRNTLSTQRDTSRAVSPLKAKLSTSSPTVKVSTAPKNSKTLNSKSQSEPHLGQRNTAANTKLTAKKVSELMKPRNPVNAAVASVHPARVQRTVKVPPSSSTLGKKLLKKDASPGLEQASVQNKIQKATAKEKEATATTGKAESVTGTDIEALQILAPEIKIAGQPISQEGVSAGFRVGASGTEHMEPGDLEEEDGTEQANTVLIAEMLPPSVQEVPIASLAPQAVGISSPRELSHLQDVSPSERSHSQQDVPEALELSSDCNELLHCETALPCETPLSINLEPCAQSPPAFPPSMSLWSGVETNSPEDYVKQAPPCLEFGGTLRQLHSLPDADEIHEDLNPLSTSPQGSPISAEGDIPFSSQTEALHFPGFLDFEARPLEEPQAAMDLVPTAEGWESPTLQAEQAPPPSTSQADTPTLVAFTGLLTMKCDDEPGSEEEDQVPSLSLSPEEEPQQDTASPETESARWRSSLDPSAEDDEVTQEDACPLLMEEFSAAPGSGTEGVPEEDLHVTESLTVFEAVWDQPNLPLPIAAALLLTDSVQNEDDDQSSGLAEHPGVECLGDDDDNGDDPVAPEVCASILQQVEGPPDNALDVMLFLSDEALPGGRHGRGDDGVNVTITAPGSMHKPQSLPLKSLELLQEPPAQLPSGPELPLSRTGTKGHSPERGGSSSKSSTLSGPDLAGKSSSETSTPEELREYDSSSGVESKSDERLEQTCHQILSPLEDLPGELDLGIHMEKVDDEAETLPADEVLGDPPTEPTVSSSEGEEEEGKMAEELDVELLKEVGFAKTVCLSASPPPRKQPPLPHSVEESDEPGSGDAGTETPASTNSAASCDVFGAFHLHSTDSCGKSPGLSSLESEEHSTEGLKDQLPKETNGQTPVGWEHPSPQLPPTALQKMGGQEGEEEAEPFAVTDNLATAGDSGAGLPFPWGPCPSEILSTIYEVESGAETPGPDEEEGSRCFCNASQDQALHLGNIQATVVQQLISRSLLFPTEVPSGAIGGKGAMSSEVEIGKWTELISPLDESRASITSVTSFSPEDMSSPHGDWTVVEVETFH</sequence>
<feature type="region of interest" description="Disordered" evidence="1">
    <location>
        <begin position="432"/>
        <end position="453"/>
    </location>
</feature>
<dbReference type="AlphaFoldDB" id="A0A803TKP7"/>